<protein>
    <recommendedName>
        <fullName evidence="8">C2 domain-containing protein</fullName>
    </recommendedName>
</protein>
<gene>
    <name evidence="9" type="ORF">PCAL00307_LOCUS3888</name>
    <name evidence="10" type="ORF">PECAL_1P26220</name>
</gene>
<dbReference type="InterPro" id="IPR037721">
    <property type="entry name" value="Ferlin"/>
</dbReference>
<dbReference type="PROSITE" id="PS50004">
    <property type="entry name" value="C2"/>
    <property type="match status" value="8"/>
</dbReference>
<dbReference type="PANTHER" id="PTHR12546">
    <property type="entry name" value="FER-1-LIKE"/>
    <property type="match status" value="1"/>
</dbReference>
<evidence type="ECO:0000313" key="11">
    <source>
        <dbReference type="Proteomes" id="UP000789595"/>
    </source>
</evidence>
<dbReference type="SMART" id="SM01202">
    <property type="entry name" value="FerI"/>
    <property type="match status" value="1"/>
</dbReference>
<dbReference type="Pfam" id="PF00168">
    <property type="entry name" value="C2"/>
    <property type="match status" value="8"/>
</dbReference>
<reference evidence="9" key="1">
    <citation type="submission" date="2021-01" db="EMBL/GenBank/DDBJ databases">
        <authorList>
            <person name="Corre E."/>
            <person name="Pelletier E."/>
            <person name="Niang G."/>
            <person name="Scheremetjew M."/>
            <person name="Finn R."/>
            <person name="Kale V."/>
            <person name="Holt S."/>
            <person name="Cochrane G."/>
            <person name="Meng A."/>
            <person name="Brown T."/>
            <person name="Cohen L."/>
        </authorList>
    </citation>
    <scope>NUCLEOTIDE SEQUENCE</scope>
    <source>
        <strain evidence="9">CCMP1756</strain>
    </source>
</reference>
<evidence type="ECO:0000256" key="4">
    <source>
        <dbReference type="ARBA" id="ARBA00022989"/>
    </source>
</evidence>
<dbReference type="InterPro" id="IPR000008">
    <property type="entry name" value="C2_dom"/>
</dbReference>
<evidence type="ECO:0000313" key="10">
    <source>
        <dbReference type="EMBL" id="CAH0366147.1"/>
    </source>
</evidence>
<evidence type="ECO:0000256" key="1">
    <source>
        <dbReference type="ARBA" id="ARBA00004167"/>
    </source>
</evidence>
<comment type="subcellular location">
    <subcellularLocation>
        <location evidence="1">Membrane</location>
        <topology evidence="1">Single-pass membrane protein</topology>
    </subcellularLocation>
</comment>
<feature type="compositionally biased region" description="Basic residues" evidence="6">
    <location>
        <begin position="1751"/>
        <end position="1760"/>
    </location>
</feature>
<sequence length="1950" mass="218989">MDVDDRLELRVVSARDLPEVEGGDCNPFVLVKCGGEAEQTHVVNSSQNPEWTTQRMIFLDVAENDVDHVVLSVWHKNLGGGSDVPLGQAIVYLRTVVLSPGIEQDDRIELTPVPGQTNECSGSLRVELSYFVGDTDLLDDDASDDEDVGAKPNMLVGTFKRARGLQKTADVYCSISCDGKKARSQVIKRTKGPLFDHDFKVPVSDGTKEVLIKLKDKGVLSTKLIGECAVPMVEVAAHGDIGLQRWFRLVGAGGSVGGEERGQVEVSLAWVYDRKYARSAARLLAGAADVLAAAGNVFARKKQEPRIDEDDKPTDEDAWMLEDTEDMVPLKLTSKEQEEVNERRDAGVMMADRAVDELNQRLADRLEPGDYQVQVHVIECRELKAEDLNGLSDPYARVKVLDRVRKTRVIKKCTSCVFDEVLYFNFRDMKPNKIAEACVDISILDYDAIGSHALIGVTSFTCGYVHAQEGHEIYRKWCGIVDNKNADDNGYQGYVKVSVTVLGPGDEQKAHDVDREYQEEIEREQESGDAGGMGVSGPEDVEGKLRFLVVYVWEAEDLPQMDASGYFSSGGIEAYVRCEFCGIHARTCSVSVSGKGNLAPEFREELWLPVTEPTDASTVTVGLWDYNSWSRDRAVAHLHLPYAEIKRDNRRVKFSMLTMQKYAGPRPRWHNLYGAPLGIQGKRGALQNRFGDEASTYRGRVLLSCEVLERPPKGAKTVAHTRAFRHRALPGLKPSRVKYHLRCLAVLGSEIPAFRSPSVVKGGTAQMRLVVSIGRHQLIFGFRKNERGLVEFHELQQLKNVELPVLLEELPDVCIYLQRGPPRIMTVCYARVPAAALLKEQFRGDPRWIQLIPDKCRTKRMGGVDLENNPGAVLLKLGLGLSEDAICPEFSWNEQLLLKEATTKKPYAIRVYIYQARHLPASDENGLLDPYVKVRFCGNKQKTKKHDMTTSPLFYETLQFSEELPEDPLYGPDVVLQVWDADRMGTNTHMALLRMPMSELEELSSEAARPPEPTWRPLSDVSGEPCGGELLCCGARIRKHSTKEKTARPEPITPAMRQAWVEVTVLGVRQLKTYNLQTPSAPYVRVAVPGPGDGGGEFRTLSSSKPNARNANFIYRRVMCVEMAEQARFGPQLDLRVYNAGYTSDTLLGATSVDLSHKLPWNPQEYVAPQSELFDDAEQRQREAEAEKKKAAEAALLEAQEDAEDEFADDSGAVGVSFGAGDGDNDDEDSSDGESIEHHELARRESAVVGDNYQDSGVGAFDSLIDQALPEIHEDVTYKEEQERIAEEIEHEQHESENKGGLLSMLGARFSSVDTGLDTHVDYKLSELPITFPSQWAAADYLAGREWWVAQGGLELERYLKTRPFETYPVYRGKRHPNPAKSTLREVGHVKAIIRVLDEDPQFENEPFFPMALLQPQIYAIRVYCIRGANLQPVAGTSCDPYVRVKLGKDTETREHKKKTLKPDIYETFEFRTTLPGPAELKIQLKDYSRFKPVHELLGETKIDLEDRWFHKQWQQLDEKEGNSKNKLKPIEIRALRKEGSRVARGQLHMWVEIRPEREVQREAPVELSAPEPQEFEVRIICWKTKEVPFECGDFYAEFELGASDRKRSTDIHWRCRSGRASWNWRIKMPITLPLASPEMGRLSVLLWDKDVVKWNDVVGQTQLDLYRWLLKAYRENRSVNVFKEINDALRRKRAEEAGLANESDLESSDGSSGDEESDEDEGDGEGDGGDDGEETKEEPSPDNDDEKSASSKKKKKKKKDKDEKSEASEPPPPPDKQEMADRDAHYFVEQLKTMAGIGPLDETAQWLRLTYKDQKRHRVVARGSIAISVEILPKEDADNRPAGAGISEPNQNPTLPPRTGRMALSTNPFAVLQELFGPRCVMIFCCCFCLCVFFVLWFYLGMYYVNIYTELEAFGLVGGDDDVEVDDTVAADDAATDDAARRMLRGAWM</sequence>
<evidence type="ECO:0000256" key="5">
    <source>
        <dbReference type="ARBA" id="ARBA00023136"/>
    </source>
</evidence>
<dbReference type="Proteomes" id="UP000789595">
    <property type="component" value="Unassembled WGS sequence"/>
</dbReference>
<reference evidence="10" key="2">
    <citation type="submission" date="2021-11" db="EMBL/GenBank/DDBJ databases">
        <authorList>
            <consortium name="Genoscope - CEA"/>
            <person name="William W."/>
        </authorList>
    </citation>
    <scope>NUCLEOTIDE SEQUENCE</scope>
</reference>
<feature type="domain" description="C2" evidence="8">
    <location>
        <begin position="1556"/>
        <end position="1679"/>
    </location>
</feature>
<organism evidence="9">
    <name type="scientific">Pelagomonas calceolata</name>
    <dbReference type="NCBI Taxonomy" id="35677"/>
    <lineage>
        <taxon>Eukaryota</taxon>
        <taxon>Sar</taxon>
        <taxon>Stramenopiles</taxon>
        <taxon>Ochrophyta</taxon>
        <taxon>Pelagophyceae</taxon>
        <taxon>Pelagomonadales</taxon>
        <taxon>Pelagomonadaceae</taxon>
        <taxon>Pelagomonas</taxon>
    </lineage>
</organism>
<keyword evidence="2 7" id="KW-0812">Transmembrane</keyword>
<dbReference type="Gene3D" id="2.60.40.150">
    <property type="entry name" value="C2 domain"/>
    <property type="match status" value="7"/>
</dbReference>
<feature type="compositionally biased region" description="Acidic residues" evidence="6">
    <location>
        <begin position="1223"/>
        <end position="1234"/>
    </location>
</feature>
<dbReference type="InterPro" id="IPR012968">
    <property type="entry name" value="FerIin_dom"/>
</dbReference>
<feature type="domain" description="C2" evidence="8">
    <location>
        <begin position="134"/>
        <end position="247"/>
    </location>
</feature>
<evidence type="ECO:0000313" key="9">
    <source>
        <dbReference type="EMBL" id="CAE0688454.1"/>
    </source>
</evidence>
<dbReference type="InterPro" id="IPR037724">
    <property type="entry name" value="C2E_Ferlin"/>
</dbReference>
<evidence type="ECO:0000256" key="3">
    <source>
        <dbReference type="ARBA" id="ARBA00022737"/>
    </source>
</evidence>
<feature type="domain" description="C2" evidence="8">
    <location>
        <begin position="1"/>
        <end position="106"/>
    </location>
</feature>
<proteinExistence type="predicted"/>
<evidence type="ECO:0000259" key="8">
    <source>
        <dbReference type="PROSITE" id="PS50004"/>
    </source>
</evidence>
<evidence type="ECO:0000256" key="7">
    <source>
        <dbReference type="SAM" id="Phobius"/>
    </source>
</evidence>
<feature type="compositionally biased region" description="Acidic residues" evidence="6">
    <location>
        <begin position="1200"/>
        <end position="1209"/>
    </location>
</feature>
<dbReference type="CDD" id="cd00030">
    <property type="entry name" value="C2"/>
    <property type="match status" value="3"/>
</dbReference>
<dbReference type="EMBL" id="CAKKNE010000001">
    <property type="protein sequence ID" value="CAH0366147.1"/>
    <property type="molecule type" value="Genomic_DNA"/>
</dbReference>
<dbReference type="CDD" id="cd04037">
    <property type="entry name" value="C2E_Ferlin"/>
    <property type="match status" value="1"/>
</dbReference>
<feature type="domain" description="C2" evidence="8">
    <location>
        <begin position="892"/>
        <end position="1016"/>
    </location>
</feature>
<dbReference type="EMBL" id="HBIW01004784">
    <property type="protein sequence ID" value="CAE0688454.1"/>
    <property type="molecule type" value="Transcribed_RNA"/>
</dbReference>
<feature type="transmembrane region" description="Helical" evidence="7">
    <location>
        <begin position="1882"/>
        <end position="1901"/>
    </location>
</feature>
<dbReference type="GO" id="GO:0016020">
    <property type="term" value="C:membrane"/>
    <property type="evidence" value="ECO:0007669"/>
    <property type="project" value="UniProtKB-SubCell"/>
</dbReference>
<keyword evidence="11" id="KW-1185">Reference proteome</keyword>
<feature type="compositionally biased region" description="Acidic residues" evidence="6">
    <location>
        <begin position="1704"/>
        <end position="1746"/>
    </location>
</feature>
<name>A0A7S4E3W2_9STRA</name>
<feature type="domain" description="C2" evidence="8">
    <location>
        <begin position="1397"/>
        <end position="1518"/>
    </location>
</feature>
<feature type="region of interest" description="Disordered" evidence="6">
    <location>
        <begin position="1200"/>
        <end position="1245"/>
    </location>
</feature>
<feature type="domain" description="C2" evidence="8">
    <location>
        <begin position="1039"/>
        <end position="1168"/>
    </location>
</feature>
<feature type="domain" description="C2" evidence="8">
    <location>
        <begin position="354"/>
        <end position="478"/>
    </location>
</feature>
<dbReference type="SUPFAM" id="SSF49562">
    <property type="entry name" value="C2 domain (Calcium/lipid-binding domain, CaLB)"/>
    <property type="match status" value="8"/>
</dbReference>
<dbReference type="GO" id="GO:0007009">
    <property type="term" value="P:plasma membrane organization"/>
    <property type="evidence" value="ECO:0007669"/>
    <property type="project" value="TreeGrafter"/>
</dbReference>
<feature type="domain" description="C2" evidence="8">
    <location>
        <begin position="529"/>
        <end position="656"/>
    </location>
</feature>
<dbReference type="SMART" id="SM00239">
    <property type="entry name" value="C2"/>
    <property type="match status" value="8"/>
</dbReference>
<feature type="compositionally biased region" description="Basic and acidic residues" evidence="6">
    <location>
        <begin position="1235"/>
        <end position="1245"/>
    </location>
</feature>
<evidence type="ECO:0000256" key="6">
    <source>
        <dbReference type="SAM" id="MobiDB-lite"/>
    </source>
</evidence>
<keyword evidence="5 7" id="KW-0472">Membrane</keyword>
<dbReference type="OrthoDB" id="270970at2759"/>
<accession>A0A7S4E3W2</accession>
<dbReference type="PANTHER" id="PTHR12546:SF33">
    <property type="entry name" value="SPERM VESICLE FUSION PROTEIN FER-1"/>
    <property type="match status" value="1"/>
</dbReference>
<keyword evidence="3" id="KW-0677">Repeat</keyword>
<feature type="region of interest" description="Disordered" evidence="6">
    <location>
        <begin position="1697"/>
        <end position="1781"/>
    </location>
</feature>
<dbReference type="InterPro" id="IPR035892">
    <property type="entry name" value="C2_domain_sf"/>
</dbReference>
<keyword evidence="4 7" id="KW-1133">Transmembrane helix</keyword>
<evidence type="ECO:0000256" key="2">
    <source>
        <dbReference type="ARBA" id="ARBA00022692"/>
    </source>
</evidence>